<evidence type="ECO:0000313" key="3">
    <source>
        <dbReference type="EMBL" id="MCS0635313.1"/>
    </source>
</evidence>
<feature type="region of interest" description="Disordered" evidence="1">
    <location>
        <begin position="1"/>
        <end position="122"/>
    </location>
</feature>
<feature type="compositionally biased region" description="Low complexity" evidence="1">
    <location>
        <begin position="80"/>
        <end position="95"/>
    </location>
</feature>
<dbReference type="EMBL" id="JANUGQ010000003">
    <property type="protein sequence ID" value="MCS0635313.1"/>
    <property type="molecule type" value="Genomic_DNA"/>
</dbReference>
<feature type="compositionally biased region" description="Basic and acidic residues" evidence="1">
    <location>
        <begin position="676"/>
        <end position="733"/>
    </location>
</feature>
<feature type="region of interest" description="Disordered" evidence="1">
    <location>
        <begin position="414"/>
        <end position="489"/>
    </location>
</feature>
<dbReference type="Proteomes" id="UP001431313">
    <property type="component" value="Unassembled WGS sequence"/>
</dbReference>
<keyword evidence="4" id="KW-1185">Reference proteome</keyword>
<evidence type="ECO:0000313" key="4">
    <source>
        <dbReference type="Proteomes" id="UP001431313"/>
    </source>
</evidence>
<feature type="compositionally biased region" description="Basic and acidic residues" evidence="1">
    <location>
        <begin position="39"/>
        <end position="74"/>
    </location>
</feature>
<keyword evidence="2" id="KW-0812">Transmembrane</keyword>
<name>A0ABT2CD29_9ACTN</name>
<feature type="region of interest" description="Disordered" evidence="1">
    <location>
        <begin position="636"/>
        <end position="734"/>
    </location>
</feature>
<dbReference type="RefSeq" id="WP_258786083.1">
    <property type="nucleotide sequence ID" value="NZ_JANUGQ010000003.1"/>
</dbReference>
<accession>A0ABT2CD29</accession>
<gene>
    <name evidence="3" type="ORF">NX801_06505</name>
</gene>
<evidence type="ECO:0000256" key="2">
    <source>
        <dbReference type="SAM" id="Phobius"/>
    </source>
</evidence>
<organism evidence="3 4">
    <name type="scientific">Streptomyces pyxinae</name>
    <dbReference type="NCBI Taxonomy" id="2970734"/>
    <lineage>
        <taxon>Bacteria</taxon>
        <taxon>Bacillati</taxon>
        <taxon>Actinomycetota</taxon>
        <taxon>Actinomycetes</taxon>
        <taxon>Kitasatosporales</taxon>
        <taxon>Streptomycetaceae</taxon>
        <taxon>Streptomyces</taxon>
    </lineage>
</organism>
<proteinExistence type="predicted"/>
<sequence length="759" mass="83010">MSEFQHRPGDRHEERPGSQYGSQPGSQYGSQPGSRYGHQHGDRRDSHTGDRHGNGYDGRTGDRHGNGYDDRAGDRQGSSYDNPYGDPYDDPYGAGYDDRSGAGGNGYENPPDRGGSPGGGVHQVFFRWDASRGPQGSGMAAVAHSCGPERATELAGELGPLLWVPGVRRASVVRVPSHRGDILLVQRRPFTDRTGRPSTLSHAFVGDRHSLPPELCLALAYQGWGSPQGAEEAAGELRVVERERLRRLAEGRLPEMVRRLPEVARPLTLIAAEWLRDPRRRVSLLAQGPPDDRGDTAALVGFGLFRLFADWLNQEWSFATYDAVDTHPVRLVSVPRWEPDAGGAGQLARVEDQPLTKAGLEHHVADLLVRQLLANPAAGPGVPQLTGRLRGGAALDWPDRRELLRGLLEAERHAVARRPASARRPDPVSAPPTHGAPSRASGPDRAPGPDRASGPAREPGPEPAASAPAPPAWSRESSAPARPVPEWPTGRSDEELVAELGAGQLSPNAVQRALAELRKPDRRETRTPELRHRLCREVVQRELCLPPPGEPGESATGRARRAADLFAWAVVPLARDETHLEDLHKLLHRILRKYRSGDPAAAAWLQEALLRSPDGNAPQLHPALWQQLVRELLDRTDESPRTPPRAAPADRRPAPAPTQDAYAYPDPEPYPAHDPYPGHDRDPSAPRGPAREQGREPYRSGERPPERKWLRAVEGRWRGDPSRPPDQRPRPGDRLGYAVVGVTVGLIVALLITIIVLVM</sequence>
<comment type="caution">
    <text evidence="3">The sequence shown here is derived from an EMBL/GenBank/DDBJ whole genome shotgun (WGS) entry which is preliminary data.</text>
</comment>
<evidence type="ECO:0000256" key="1">
    <source>
        <dbReference type="SAM" id="MobiDB-lite"/>
    </source>
</evidence>
<feature type="transmembrane region" description="Helical" evidence="2">
    <location>
        <begin position="735"/>
        <end position="758"/>
    </location>
</feature>
<feature type="compositionally biased region" description="Low complexity" evidence="1">
    <location>
        <begin position="452"/>
        <end position="481"/>
    </location>
</feature>
<reference evidence="3" key="1">
    <citation type="submission" date="2022-08" db="EMBL/GenBank/DDBJ databases">
        <authorList>
            <person name="Somphong A."/>
            <person name="Phongsopitanun W."/>
        </authorList>
    </citation>
    <scope>NUCLEOTIDE SEQUENCE</scope>
    <source>
        <strain evidence="3">LP05-1</strain>
    </source>
</reference>
<keyword evidence="2" id="KW-1133">Transmembrane helix</keyword>
<feature type="compositionally biased region" description="Basic and acidic residues" evidence="1">
    <location>
        <begin position="1"/>
        <end position="16"/>
    </location>
</feature>
<protein>
    <submittedName>
        <fullName evidence="3">Uncharacterized protein</fullName>
    </submittedName>
</protein>
<keyword evidence="2" id="KW-0472">Membrane</keyword>
<feature type="compositionally biased region" description="Polar residues" evidence="1">
    <location>
        <begin position="19"/>
        <end position="33"/>
    </location>
</feature>